<keyword evidence="1" id="KW-0175">Coiled coil</keyword>
<evidence type="ECO:0000313" key="3">
    <source>
        <dbReference type="Proteomes" id="UP000186817"/>
    </source>
</evidence>
<feature type="coiled-coil region" evidence="1">
    <location>
        <begin position="7"/>
        <end position="34"/>
    </location>
</feature>
<dbReference type="AlphaFoldDB" id="A0A1Q9ERD4"/>
<keyword evidence="3" id="KW-1185">Reference proteome</keyword>
<name>A0A1Q9ERD4_SYMMI</name>
<dbReference type="EMBL" id="LSRX01000086">
    <property type="protein sequence ID" value="OLQ09986.1"/>
    <property type="molecule type" value="Genomic_DNA"/>
</dbReference>
<dbReference type="OrthoDB" id="435476at2759"/>
<protein>
    <submittedName>
        <fullName evidence="2">Uncharacterized protein</fullName>
    </submittedName>
</protein>
<sequence length="661" mass="72389">MTGPAATQDVANKIAAAKARIAQLQASLAQSVEKPPVLQLRARMLDILLLLLERKIGECGPSEEISPYQSRCFFGHSVGTDAGPFWFIGCIERQPGREEVQEKMVDNAFEWAKSKNFIRKNPIHGEQEAKLVLSESFEIVDETGATTELSGSIEAEDETGALMDSDIPGFSAPDEAILAVGTATTSAENAAAASGQSSSFRIVFPAVAANGSAVTILGSFVEVLGRKIDQCEDAIDPGAIGSHEQPSPGDARLREQLKLILADMNKNYTYLTNMQAQAITSTTDETFEQNLKTTYAAITSALDEAAEADEGSDDTSDSECDDLAEELFVGFEQGVAHNAFRKHGIVDPALGKIARCARSKKNECRSLHTLIHAEGRTFPVEISEVPTPVRVLSGKSTAMTVPYPVLFLSSWCRECFKTGGSMLLGGHNLSQDNHRDMFSVLLWTLDMINLHWRILFENGIWLNLLDAKLASEEGYQQLALMTAKLQWAMLDMDHQIEAGAEHILNPLCYSCWTDEDYVGSLIAKLQNCPQAKKSSRKELIKELGGQLTKVISPLVDIPLVPREQKEEVVKNIISFLIVQKEQENLLYFAMKGTYMGSAKFAYTTGREMLNAAAALRSKKSRQQLAKKLSEQMSLPFLSKDVGLGIVQAVVDALGDLEWMEA</sequence>
<organism evidence="2 3">
    <name type="scientific">Symbiodinium microadriaticum</name>
    <name type="common">Dinoflagellate</name>
    <name type="synonym">Zooxanthella microadriatica</name>
    <dbReference type="NCBI Taxonomy" id="2951"/>
    <lineage>
        <taxon>Eukaryota</taxon>
        <taxon>Sar</taxon>
        <taxon>Alveolata</taxon>
        <taxon>Dinophyceae</taxon>
        <taxon>Suessiales</taxon>
        <taxon>Symbiodiniaceae</taxon>
        <taxon>Symbiodinium</taxon>
    </lineage>
</organism>
<accession>A0A1Q9ERD4</accession>
<proteinExistence type="predicted"/>
<evidence type="ECO:0000256" key="1">
    <source>
        <dbReference type="SAM" id="Coils"/>
    </source>
</evidence>
<reference evidence="2 3" key="1">
    <citation type="submission" date="2016-02" db="EMBL/GenBank/DDBJ databases">
        <title>Genome analysis of coral dinoflagellate symbionts highlights evolutionary adaptations to a symbiotic lifestyle.</title>
        <authorList>
            <person name="Aranda M."/>
            <person name="Li Y."/>
            <person name="Liew Y.J."/>
            <person name="Baumgarten S."/>
            <person name="Simakov O."/>
            <person name="Wilson M."/>
            <person name="Piel J."/>
            <person name="Ashoor H."/>
            <person name="Bougouffa S."/>
            <person name="Bajic V.B."/>
            <person name="Ryu T."/>
            <person name="Ravasi T."/>
            <person name="Bayer T."/>
            <person name="Micklem G."/>
            <person name="Kim H."/>
            <person name="Bhak J."/>
            <person name="Lajeunesse T.C."/>
            <person name="Voolstra C.R."/>
        </authorList>
    </citation>
    <scope>NUCLEOTIDE SEQUENCE [LARGE SCALE GENOMIC DNA]</scope>
    <source>
        <strain evidence="2 3">CCMP2467</strain>
    </source>
</reference>
<dbReference type="Proteomes" id="UP000186817">
    <property type="component" value="Unassembled WGS sequence"/>
</dbReference>
<gene>
    <name evidence="2" type="ORF">AK812_SmicGene6317</name>
</gene>
<evidence type="ECO:0000313" key="2">
    <source>
        <dbReference type="EMBL" id="OLQ09986.1"/>
    </source>
</evidence>
<comment type="caution">
    <text evidence="2">The sequence shown here is derived from an EMBL/GenBank/DDBJ whole genome shotgun (WGS) entry which is preliminary data.</text>
</comment>